<dbReference type="AlphaFoldDB" id="A0A1S0TRB9"/>
<evidence type="ECO:0000313" key="1">
    <source>
        <dbReference type="EMBL" id="EFO18781.1"/>
    </source>
</evidence>
<gene>
    <name evidence="1" type="ORF">LOAG_09716</name>
</gene>
<dbReference type="EMBL" id="JH712292">
    <property type="protein sequence ID" value="EFO18781.1"/>
    <property type="molecule type" value="Genomic_DNA"/>
</dbReference>
<accession>A0A1S0TRB9</accession>
<dbReference type="InParanoid" id="A0A1S0TRB9"/>
<reference evidence="1" key="1">
    <citation type="submission" date="2012-04" db="EMBL/GenBank/DDBJ databases">
        <title>The Genome Sequence of Loa loa.</title>
        <authorList>
            <consortium name="The Broad Institute Genome Sequencing Platform"/>
            <consortium name="Broad Institute Genome Sequencing Center for Infectious Disease"/>
            <person name="Nutman T.B."/>
            <person name="Fink D.L."/>
            <person name="Russ C."/>
            <person name="Young S."/>
            <person name="Zeng Q."/>
            <person name="Gargeya S."/>
            <person name="Alvarado L."/>
            <person name="Berlin A."/>
            <person name="Chapman S.B."/>
            <person name="Chen Z."/>
            <person name="Freedman E."/>
            <person name="Gellesch M."/>
            <person name="Goldberg J."/>
            <person name="Griggs A."/>
            <person name="Gujja S."/>
            <person name="Heilman E.R."/>
            <person name="Heiman D."/>
            <person name="Howarth C."/>
            <person name="Mehta T."/>
            <person name="Neiman D."/>
            <person name="Pearson M."/>
            <person name="Roberts A."/>
            <person name="Saif S."/>
            <person name="Shea T."/>
            <person name="Shenoy N."/>
            <person name="Sisk P."/>
            <person name="Stolte C."/>
            <person name="Sykes S."/>
            <person name="White J."/>
            <person name="Yandava C."/>
            <person name="Haas B."/>
            <person name="Henn M.R."/>
            <person name="Nusbaum C."/>
            <person name="Birren B."/>
        </authorList>
    </citation>
    <scope>NUCLEOTIDE SEQUENCE [LARGE SCALE GENOMIC DNA]</scope>
</reference>
<dbReference type="KEGG" id="loa:LOAG_09716"/>
<dbReference type="GeneID" id="9947156"/>
<dbReference type="CTD" id="9947156"/>
<proteinExistence type="predicted"/>
<protein>
    <submittedName>
        <fullName evidence="1">Uncharacterized protein</fullName>
    </submittedName>
</protein>
<sequence>MHSFAKPNISFNFNYQPNRWLNLYCSSGNASYNIIENNTTLLKWPCTAKCCMNLQIRMFTTTIGYWGWRSWRLHRKAMRYETTAKNTTQFKKYKIANKLIPLFLWDIS</sequence>
<organism evidence="1">
    <name type="scientific">Loa loa</name>
    <name type="common">Eye worm</name>
    <name type="synonym">Filaria loa</name>
    <dbReference type="NCBI Taxonomy" id="7209"/>
    <lineage>
        <taxon>Eukaryota</taxon>
        <taxon>Metazoa</taxon>
        <taxon>Ecdysozoa</taxon>
        <taxon>Nematoda</taxon>
        <taxon>Chromadorea</taxon>
        <taxon>Rhabditida</taxon>
        <taxon>Spirurina</taxon>
        <taxon>Spiruromorpha</taxon>
        <taxon>Filarioidea</taxon>
        <taxon>Onchocercidae</taxon>
        <taxon>Loa</taxon>
    </lineage>
</organism>
<dbReference type="RefSeq" id="XP_003145291.1">
    <property type="nucleotide sequence ID" value="XM_003145243.1"/>
</dbReference>
<name>A0A1S0TRB9_LOALO</name>